<feature type="transmembrane region" description="Helical" evidence="5">
    <location>
        <begin position="710"/>
        <end position="731"/>
    </location>
</feature>
<evidence type="ECO:0000313" key="9">
    <source>
        <dbReference type="EMBL" id="KAF2861628.1"/>
    </source>
</evidence>
<feature type="domain" description="Integral membrane bound transporter" evidence="8">
    <location>
        <begin position="594"/>
        <end position="731"/>
    </location>
</feature>
<feature type="transmembrane region" description="Helical" evidence="5">
    <location>
        <begin position="125"/>
        <end position="143"/>
    </location>
</feature>
<reference evidence="9" key="1">
    <citation type="journal article" date="2020" name="Stud. Mycol.">
        <title>101 Dothideomycetes genomes: a test case for predicting lifestyles and emergence of pathogens.</title>
        <authorList>
            <person name="Haridas S."/>
            <person name="Albert R."/>
            <person name="Binder M."/>
            <person name="Bloem J."/>
            <person name="Labutti K."/>
            <person name="Salamov A."/>
            <person name="Andreopoulos B."/>
            <person name="Baker S."/>
            <person name="Barry K."/>
            <person name="Bills G."/>
            <person name="Bluhm B."/>
            <person name="Cannon C."/>
            <person name="Castanera R."/>
            <person name="Culley D."/>
            <person name="Daum C."/>
            <person name="Ezra D."/>
            <person name="Gonzalez J."/>
            <person name="Henrissat B."/>
            <person name="Kuo A."/>
            <person name="Liang C."/>
            <person name="Lipzen A."/>
            <person name="Lutzoni F."/>
            <person name="Magnuson J."/>
            <person name="Mondo S."/>
            <person name="Nolan M."/>
            <person name="Ohm R."/>
            <person name="Pangilinan J."/>
            <person name="Park H.-J."/>
            <person name="Ramirez L."/>
            <person name="Alfaro M."/>
            <person name="Sun H."/>
            <person name="Tritt A."/>
            <person name="Yoshinaga Y."/>
            <person name="Zwiers L.-H."/>
            <person name="Turgeon B."/>
            <person name="Goodwin S."/>
            <person name="Spatafora J."/>
            <person name="Crous P."/>
            <person name="Grigoriev I."/>
        </authorList>
    </citation>
    <scope>NUCLEOTIDE SEQUENCE</scope>
    <source>
        <strain evidence="9">CBS 480.64</strain>
    </source>
</reference>
<feature type="transmembrane region" description="Helical" evidence="5">
    <location>
        <begin position="619"/>
        <end position="642"/>
    </location>
</feature>
<evidence type="ECO:0000259" key="6">
    <source>
        <dbReference type="Pfam" id="PF10334"/>
    </source>
</evidence>
<feature type="domain" description="DUF2421" evidence="6">
    <location>
        <begin position="735"/>
        <end position="963"/>
    </location>
</feature>
<dbReference type="InterPro" id="IPR018820">
    <property type="entry name" value="BRE4-related_DUF2421"/>
</dbReference>
<dbReference type="EMBL" id="MU005971">
    <property type="protein sequence ID" value="KAF2861628.1"/>
    <property type="molecule type" value="Genomic_DNA"/>
</dbReference>
<keyword evidence="3 5" id="KW-1133">Transmembrane helix</keyword>
<keyword evidence="10" id="KW-1185">Reference proteome</keyword>
<name>A0A6A7C4I6_9PEZI</name>
<evidence type="ECO:0000256" key="4">
    <source>
        <dbReference type="ARBA" id="ARBA00023136"/>
    </source>
</evidence>
<sequence length="991" mass="111247">MQMFKGALAPTIATAAYQASAYANTFTTIGYLVGVMTILSMAVLPRARFLQVIVLGVICTCISAAFCLLALFCVVKARQNTAGPHDPPRGYNSSASAVSGVWLFALIYAISAFRCKNPQFNLASLQMIIFANVAAVYGARFATMIQAQAFIRRMLLSFLSGQAIAAGVSLFIFPFSSRQIVFKIIPEYLSTIQAVVSSHLDYLHSLEDVDAFALHRINTAGEEDTAQSAEAKYFHTKVNELSALHAQLGAELPFAKREISLGKMGPDNLESLFKHLRLIMLPTVSLGSIQQVFLRVGEERGWDLSADFSHVEPDMTEDESDRKRAQAVQEWNTLMKQLRTPFNQITQTINDGIQHVAIVLHIDKHQKARNDDNLAEQGKAHPQPGDGDFARHYDNCTREFLNSKKEMLRTWCKMHNIQLPADFFEDPARKGFRAPEWMNLSNESPERKWLRLQLFLCLYLEFLLYNISREVLKLIMFADALRTSGKLERTHLIVPGYKRLRKWLICMFSDQGEQNDDQQVDQSTGGVTVNLGEAYKQKNDLEHLPPQSKWERAGNLVRKVAQFLKSPASLYGLRVACATTSVAMVSYLRDTQTIYNAQRFFWAQIVVGMCMNPSAGQTLLAFIFQILGTTSAMMMGVVAWYIVDGHTAGILVFFFLFLHVGVYIMLRYPKYVSAGIIFQVTLVIIVGYELQVKKQGLKAATSNGQIYHPIYVLGPIRLATVAVGCFVAWIWTMFPYPNTEHSQIRQSTGSTLYLLAKYYTLMYETLRVRLRGPARSAIVGPEGRLNKSRLAVFGKFNSLMAALRRQMGYLQYDLSIGGKFPKDEYNNIIELMQSAANFMALVTIASGAFADADTANDRENTSRWRADFHRIVAEVDVFNHQIIMLLSLFSATIATGSPLPPYLQVPEPYQLSKRLDEIDEDILSVRHIAEPGYSAFAVIQLATRCMIDDVRLMLATVKKLAGEMDFSLHVAYMNRSESSVEEEGGKMGKEE</sequence>
<comment type="subcellular location">
    <subcellularLocation>
        <location evidence="1">Membrane</location>
        <topology evidence="1">Multi-pass membrane protein</topology>
    </subcellularLocation>
</comment>
<dbReference type="GO" id="GO:0016020">
    <property type="term" value="C:membrane"/>
    <property type="evidence" value="ECO:0007669"/>
    <property type="project" value="UniProtKB-SubCell"/>
</dbReference>
<dbReference type="Proteomes" id="UP000799421">
    <property type="component" value="Unassembled WGS sequence"/>
</dbReference>
<keyword evidence="4 5" id="KW-0472">Membrane</keyword>
<proteinExistence type="predicted"/>
<dbReference type="InterPro" id="IPR018823">
    <property type="entry name" value="ArAE_2_N"/>
</dbReference>
<feature type="transmembrane region" description="Helical" evidence="5">
    <location>
        <begin position="155"/>
        <end position="175"/>
    </location>
</feature>
<evidence type="ECO:0000256" key="2">
    <source>
        <dbReference type="ARBA" id="ARBA00022692"/>
    </source>
</evidence>
<evidence type="ECO:0000256" key="1">
    <source>
        <dbReference type="ARBA" id="ARBA00004141"/>
    </source>
</evidence>
<feature type="transmembrane region" description="Helical" evidence="5">
    <location>
        <begin position="49"/>
        <end position="74"/>
    </location>
</feature>
<evidence type="ECO:0000313" key="10">
    <source>
        <dbReference type="Proteomes" id="UP000799421"/>
    </source>
</evidence>
<organism evidence="9 10">
    <name type="scientific">Piedraia hortae CBS 480.64</name>
    <dbReference type="NCBI Taxonomy" id="1314780"/>
    <lineage>
        <taxon>Eukaryota</taxon>
        <taxon>Fungi</taxon>
        <taxon>Dikarya</taxon>
        <taxon>Ascomycota</taxon>
        <taxon>Pezizomycotina</taxon>
        <taxon>Dothideomycetes</taxon>
        <taxon>Dothideomycetidae</taxon>
        <taxon>Capnodiales</taxon>
        <taxon>Piedraiaceae</taxon>
        <taxon>Piedraia</taxon>
    </lineage>
</organism>
<dbReference type="AlphaFoldDB" id="A0A6A7C4I6"/>
<dbReference type="Pfam" id="PF10337">
    <property type="entry name" value="ArAE_2_N"/>
    <property type="match status" value="1"/>
</dbReference>
<evidence type="ECO:0000256" key="3">
    <source>
        <dbReference type="ARBA" id="ARBA00022989"/>
    </source>
</evidence>
<evidence type="ECO:0000259" key="7">
    <source>
        <dbReference type="Pfam" id="PF10337"/>
    </source>
</evidence>
<dbReference type="OrthoDB" id="2274698at2759"/>
<accession>A0A6A7C4I6</accession>
<feature type="domain" description="Putative ER transporter 6TM N-terminal" evidence="7">
    <location>
        <begin position="91"/>
        <end position="295"/>
    </location>
</feature>
<evidence type="ECO:0008006" key="11">
    <source>
        <dbReference type="Google" id="ProtNLM"/>
    </source>
</evidence>
<feature type="transmembrane region" description="Helical" evidence="5">
    <location>
        <begin position="671"/>
        <end position="690"/>
    </location>
</feature>
<dbReference type="Pfam" id="PF13515">
    <property type="entry name" value="FUSC_2"/>
    <property type="match status" value="1"/>
</dbReference>
<dbReference type="InterPro" id="IPR049453">
    <property type="entry name" value="Memb_transporter_dom"/>
</dbReference>
<dbReference type="Pfam" id="PF10334">
    <property type="entry name" value="BRE4"/>
    <property type="match status" value="1"/>
</dbReference>
<keyword evidence="2 5" id="KW-0812">Transmembrane</keyword>
<evidence type="ECO:0000259" key="8">
    <source>
        <dbReference type="Pfam" id="PF13515"/>
    </source>
</evidence>
<protein>
    <recommendedName>
        <fullName evidence="11">ER transporter 6TM N-terminal domain-containing protein</fullName>
    </recommendedName>
</protein>
<feature type="transmembrane region" description="Helical" evidence="5">
    <location>
        <begin position="648"/>
        <end position="666"/>
    </location>
</feature>
<feature type="transmembrane region" description="Helical" evidence="5">
    <location>
        <begin position="95"/>
        <end position="113"/>
    </location>
</feature>
<gene>
    <name evidence="9" type="ORF">K470DRAFT_214617</name>
</gene>
<dbReference type="PANTHER" id="PTHR37994">
    <property type="entry name" value="ARAE_2_N DOMAIN-CONTAINING PROTEIN-RELATED"/>
    <property type="match status" value="1"/>
</dbReference>
<evidence type="ECO:0000256" key="5">
    <source>
        <dbReference type="SAM" id="Phobius"/>
    </source>
</evidence>
<dbReference type="PANTHER" id="PTHR37994:SF4">
    <property type="entry name" value="ER TRANSPORTER 6TM N-TERMINAL DOMAIN-CONTAINING PROTEIN-RELATED"/>
    <property type="match status" value="1"/>
</dbReference>